<name>A0ABR1FI66_AURAN</name>
<dbReference type="PROSITE" id="PS00062">
    <property type="entry name" value="ALDOKETO_REDUCTASE_2"/>
    <property type="match status" value="1"/>
</dbReference>
<dbReference type="InterPro" id="IPR018170">
    <property type="entry name" value="Aldo/ket_reductase_CS"/>
</dbReference>
<dbReference type="PANTHER" id="PTHR43364">
    <property type="entry name" value="NADH-SPECIFIC METHYLGLYOXAL REDUCTASE-RELATED"/>
    <property type="match status" value="1"/>
</dbReference>
<reference evidence="3 4" key="1">
    <citation type="submission" date="2024-03" db="EMBL/GenBank/DDBJ databases">
        <title>Aureococcus anophagefferens CCMP1851 and Kratosvirus quantuckense: Draft genome of a second virus-susceptible host strain in the model system.</title>
        <authorList>
            <person name="Chase E."/>
            <person name="Truchon A.R."/>
            <person name="Schepens W."/>
            <person name="Wilhelm S.W."/>
        </authorList>
    </citation>
    <scope>NUCLEOTIDE SEQUENCE [LARGE SCALE GENOMIC DNA]</scope>
    <source>
        <strain evidence="3 4">CCMP1851</strain>
    </source>
</reference>
<dbReference type="InterPro" id="IPR023210">
    <property type="entry name" value="NADP_OxRdtase_dom"/>
</dbReference>
<evidence type="ECO:0000259" key="2">
    <source>
        <dbReference type="Pfam" id="PF00248"/>
    </source>
</evidence>
<dbReference type="Proteomes" id="UP001363151">
    <property type="component" value="Unassembled WGS sequence"/>
</dbReference>
<gene>
    <name evidence="3" type="ORF">SO694_00179014</name>
</gene>
<dbReference type="Pfam" id="PF00248">
    <property type="entry name" value="Aldo_ket_red"/>
    <property type="match status" value="1"/>
</dbReference>
<proteinExistence type="predicted"/>
<dbReference type="PRINTS" id="PR00069">
    <property type="entry name" value="ALDKETRDTASE"/>
</dbReference>
<protein>
    <submittedName>
        <fullName evidence="3">Aldo-keto reductase</fullName>
    </submittedName>
</protein>
<evidence type="ECO:0000313" key="4">
    <source>
        <dbReference type="Proteomes" id="UP001363151"/>
    </source>
</evidence>
<dbReference type="Gene3D" id="3.20.20.100">
    <property type="entry name" value="NADP-dependent oxidoreductase domain"/>
    <property type="match status" value="1"/>
</dbReference>
<dbReference type="SUPFAM" id="SSF51430">
    <property type="entry name" value="NAD(P)-linked oxidoreductase"/>
    <property type="match status" value="1"/>
</dbReference>
<dbReference type="InterPro" id="IPR050523">
    <property type="entry name" value="AKR_Detox_Biosynth"/>
</dbReference>
<feature type="domain" description="NADP-dependent oxidoreductase" evidence="2">
    <location>
        <begin position="222"/>
        <end position="548"/>
    </location>
</feature>
<keyword evidence="1" id="KW-0560">Oxidoreductase</keyword>
<comment type="caution">
    <text evidence="3">The sequence shown here is derived from an EMBL/GenBank/DDBJ whole genome shotgun (WGS) entry which is preliminary data.</text>
</comment>
<organism evidence="3 4">
    <name type="scientific">Aureococcus anophagefferens</name>
    <name type="common">Harmful bloom alga</name>
    <dbReference type="NCBI Taxonomy" id="44056"/>
    <lineage>
        <taxon>Eukaryota</taxon>
        <taxon>Sar</taxon>
        <taxon>Stramenopiles</taxon>
        <taxon>Ochrophyta</taxon>
        <taxon>Pelagophyceae</taxon>
        <taxon>Pelagomonadales</taxon>
        <taxon>Pelagomonadaceae</taxon>
        <taxon>Aureococcus</taxon>
    </lineage>
</organism>
<evidence type="ECO:0000313" key="3">
    <source>
        <dbReference type="EMBL" id="KAK7231231.1"/>
    </source>
</evidence>
<dbReference type="InterPro" id="IPR020471">
    <property type="entry name" value="AKR"/>
</dbReference>
<dbReference type="InterPro" id="IPR036812">
    <property type="entry name" value="NAD(P)_OxRdtase_dom_sf"/>
</dbReference>
<dbReference type="EMBL" id="JBBJCI010000418">
    <property type="protein sequence ID" value="KAK7231231.1"/>
    <property type="molecule type" value="Genomic_DNA"/>
</dbReference>
<keyword evidence="4" id="KW-1185">Reference proteome</keyword>
<dbReference type="CDD" id="cd19085">
    <property type="entry name" value="AKR_AKR11B3"/>
    <property type="match status" value="1"/>
</dbReference>
<evidence type="ECO:0000256" key="1">
    <source>
        <dbReference type="ARBA" id="ARBA00023002"/>
    </source>
</evidence>
<dbReference type="PANTHER" id="PTHR43364:SF4">
    <property type="entry name" value="NAD(P)-LINKED OXIDOREDUCTASE SUPERFAMILY PROTEIN"/>
    <property type="match status" value="1"/>
</dbReference>
<accession>A0ABR1FI66</accession>
<sequence length="577" mass="62082">MSYFGRGSLAKLLPEFAQKWVHNLQFRPLRPHTMEPTPEANWVPGGPGKVDRIIGYRNPAPGSRPAPQIPRVEHSDEVFDIGYLGRDTRRARRERAVILAKKYLDPSELKAIEEGENPPALAEGEEAPAPMSKGSAGNFGKLNYEIAVSRYSPDGLRSAMSATHEALAESIKKQDADQLVHYAWEGEADAIVADCKAKGLPPIPGKPFAWKLPKESKIARWLGYGTWQFGSGGADDYWGLEFTDDMAVALLKQATAAGVTYVDTAADYAQGGSELQLGRALKALAPDARAKVVIGSKILPNNCGEVRKYTEETLARLDVPCVDLYMVHWPISSNSMAHFAGDHTAAGGRDYATTGAVAAESVPPSQRAFLDLMELQKEGKIKHIGVSNFGVRQLADALETGVTIAVNQLAYNLLTRAIEFEILPFCRQRGIGVLAYSPLLQGVLTGAFPTIADIPPYRARTRHFSGARDKSRHGEAGHEPLLAATLEKLRAIAKASGIALADLAVAWPLAKGAACVVAGATKAHQLEANVRAANLDLPPALVAELDAATDELKQAMGANADLWQGVHADGTDDGRIR</sequence>